<gene>
    <name evidence="2" type="ORF">K8V56_02765</name>
</gene>
<accession>A0A921KCA6</accession>
<feature type="domain" description="DinB-like" evidence="1">
    <location>
        <begin position="9"/>
        <end position="148"/>
    </location>
</feature>
<name>A0A921KCA6_SPOPS</name>
<dbReference type="EMBL" id="DYWT01000044">
    <property type="protein sequence ID" value="HJF30688.1"/>
    <property type="molecule type" value="Genomic_DNA"/>
</dbReference>
<dbReference type="InterPro" id="IPR034660">
    <property type="entry name" value="DinB/YfiT-like"/>
</dbReference>
<dbReference type="Proteomes" id="UP000698173">
    <property type="component" value="Unassembled WGS sequence"/>
</dbReference>
<dbReference type="Pfam" id="PF12867">
    <property type="entry name" value="DinB_2"/>
    <property type="match status" value="1"/>
</dbReference>
<protein>
    <submittedName>
        <fullName evidence="2">DinB family protein</fullName>
    </submittedName>
</protein>
<sequence>MVIIETLNQLKFTRIYTLGRLVKSKTEAWDAQPTGFNNTIRWNAGHIYITMETLIQKAVEGYELVNPEWIELFVSGSSPDIWEDNVPSTEELLAALEEQPGRIVKALEGKLTNTLQEPMSIGPLHTMVTVEAIVQFAVWHEGVHAGMINALNRLAGE</sequence>
<dbReference type="InterPro" id="IPR024775">
    <property type="entry name" value="DinB-like"/>
</dbReference>
<proteinExistence type="predicted"/>
<reference evidence="2" key="2">
    <citation type="submission" date="2021-09" db="EMBL/GenBank/DDBJ databases">
        <authorList>
            <person name="Gilroy R."/>
        </authorList>
    </citation>
    <scope>NUCLEOTIDE SEQUENCE</scope>
    <source>
        <strain evidence="2">CHK171-7178</strain>
    </source>
</reference>
<dbReference type="Gene3D" id="1.20.120.450">
    <property type="entry name" value="dinb family like domain"/>
    <property type="match status" value="1"/>
</dbReference>
<evidence type="ECO:0000259" key="1">
    <source>
        <dbReference type="Pfam" id="PF12867"/>
    </source>
</evidence>
<reference evidence="2" key="1">
    <citation type="journal article" date="2021" name="PeerJ">
        <title>Extensive microbial diversity within the chicken gut microbiome revealed by metagenomics and culture.</title>
        <authorList>
            <person name="Gilroy R."/>
            <person name="Ravi A."/>
            <person name="Getino M."/>
            <person name="Pursley I."/>
            <person name="Horton D.L."/>
            <person name="Alikhan N.F."/>
            <person name="Baker D."/>
            <person name="Gharbi K."/>
            <person name="Hall N."/>
            <person name="Watson M."/>
            <person name="Adriaenssens E.M."/>
            <person name="Foster-Nyarko E."/>
            <person name="Jarju S."/>
            <person name="Secka A."/>
            <person name="Antonio M."/>
            <person name="Oren A."/>
            <person name="Chaudhuri R.R."/>
            <person name="La Ragione R."/>
            <person name="Hildebrand F."/>
            <person name="Pallen M.J."/>
        </authorList>
    </citation>
    <scope>NUCLEOTIDE SEQUENCE</scope>
    <source>
        <strain evidence="2">CHK171-7178</strain>
    </source>
</reference>
<dbReference type="AlphaFoldDB" id="A0A921KCA6"/>
<evidence type="ECO:0000313" key="3">
    <source>
        <dbReference type="Proteomes" id="UP000698173"/>
    </source>
</evidence>
<organism evidence="2 3">
    <name type="scientific">Sporosarcina psychrophila</name>
    <name type="common">Bacillus psychrophilus</name>
    <dbReference type="NCBI Taxonomy" id="1476"/>
    <lineage>
        <taxon>Bacteria</taxon>
        <taxon>Bacillati</taxon>
        <taxon>Bacillota</taxon>
        <taxon>Bacilli</taxon>
        <taxon>Bacillales</taxon>
        <taxon>Caryophanaceae</taxon>
        <taxon>Sporosarcina</taxon>
    </lineage>
</organism>
<evidence type="ECO:0000313" key="2">
    <source>
        <dbReference type="EMBL" id="HJF30688.1"/>
    </source>
</evidence>
<dbReference type="SUPFAM" id="SSF109854">
    <property type="entry name" value="DinB/YfiT-like putative metalloenzymes"/>
    <property type="match status" value="1"/>
</dbReference>
<comment type="caution">
    <text evidence="2">The sequence shown here is derived from an EMBL/GenBank/DDBJ whole genome shotgun (WGS) entry which is preliminary data.</text>
</comment>